<evidence type="ECO:0000313" key="3">
    <source>
        <dbReference type="Proteomes" id="UP000786989"/>
    </source>
</evidence>
<dbReference type="Proteomes" id="UP000786989">
    <property type="component" value="Unassembled WGS sequence"/>
</dbReference>
<reference evidence="2" key="1">
    <citation type="journal article" date="2021" name="PeerJ">
        <title>Extensive microbial diversity within the chicken gut microbiome revealed by metagenomics and culture.</title>
        <authorList>
            <person name="Gilroy R."/>
            <person name="Ravi A."/>
            <person name="Getino M."/>
            <person name="Pursley I."/>
            <person name="Horton D.L."/>
            <person name="Alikhan N.F."/>
            <person name="Baker D."/>
            <person name="Gharbi K."/>
            <person name="Hall N."/>
            <person name="Watson M."/>
            <person name="Adriaenssens E.M."/>
            <person name="Foster-Nyarko E."/>
            <person name="Jarju S."/>
            <person name="Secka A."/>
            <person name="Antonio M."/>
            <person name="Oren A."/>
            <person name="Chaudhuri R.R."/>
            <person name="La Ragione R."/>
            <person name="Hildebrand F."/>
            <person name="Pallen M.J."/>
        </authorList>
    </citation>
    <scope>NUCLEOTIDE SEQUENCE</scope>
    <source>
        <strain evidence="2">ChiGjej6B6-11269</strain>
    </source>
</reference>
<comment type="caution">
    <text evidence="2">The sequence shown here is derived from an EMBL/GenBank/DDBJ whole genome shotgun (WGS) entry which is preliminary data.</text>
</comment>
<feature type="region of interest" description="Disordered" evidence="1">
    <location>
        <begin position="39"/>
        <end position="90"/>
    </location>
</feature>
<name>A0A9D2UYG7_9ACTN</name>
<dbReference type="AlphaFoldDB" id="A0A9D2UYG7"/>
<feature type="compositionally biased region" description="Polar residues" evidence="1">
    <location>
        <begin position="73"/>
        <end position="82"/>
    </location>
</feature>
<sequence length="164" mass="17056">MKTCPVCKSLCFDDMPVCYGCMHDFERDVLDEPEEAVEPAASRMAVPAKESNRHEAPGVAASSRVASGDGSARTRSFGTSGSAAPADTGMRPIMSLPIPMLTSTFACGQRPDTTVNLASRTQGAASQRSDNSACAGASSYAGASPWLTLETPGGCRLTLHIEPA</sequence>
<evidence type="ECO:0000256" key="1">
    <source>
        <dbReference type="SAM" id="MobiDB-lite"/>
    </source>
</evidence>
<reference evidence="2" key="2">
    <citation type="submission" date="2021-09" db="EMBL/GenBank/DDBJ databases">
        <authorList>
            <person name="Gilroy R."/>
        </authorList>
    </citation>
    <scope>NUCLEOTIDE SEQUENCE</scope>
    <source>
        <strain evidence="2">ChiGjej6B6-11269</strain>
    </source>
</reference>
<dbReference type="EMBL" id="DYWI01000186">
    <property type="protein sequence ID" value="HJF66307.1"/>
    <property type="molecule type" value="Genomic_DNA"/>
</dbReference>
<evidence type="ECO:0000313" key="2">
    <source>
        <dbReference type="EMBL" id="HJF66307.1"/>
    </source>
</evidence>
<proteinExistence type="predicted"/>
<protein>
    <submittedName>
        <fullName evidence="2">Uncharacterized protein</fullName>
    </submittedName>
</protein>
<gene>
    <name evidence="2" type="ORF">K8U77_09380</name>
</gene>
<accession>A0A9D2UYG7</accession>
<organism evidence="2 3">
    <name type="scientific">Slackia equolifaciens</name>
    <dbReference type="NCBI Taxonomy" id="498718"/>
    <lineage>
        <taxon>Bacteria</taxon>
        <taxon>Bacillati</taxon>
        <taxon>Actinomycetota</taxon>
        <taxon>Coriobacteriia</taxon>
        <taxon>Eggerthellales</taxon>
        <taxon>Eggerthellaceae</taxon>
        <taxon>Slackia</taxon>
    </lineage>
</organism>